<accession>A0A0V8RUH2</accession>
<gene>
    <name evidence="1" type="ORF">CF15_02575</name>
</gene>
<reference evidence="1 2" key="1">
    <citation type="submission" date="2015-11" db="EMBL/GenBank/DDBJ databases">
        <title>Genome sequence of Pyrodictium occultum PL-19, a marine hyperthermophilic archaeon isolated from Volcano, Italy.</title>
        <authorList>
            <person name="Utturkar S."/>
            <person name="Huber H."/>
            <person name="Leptihn S."/>
            <person name="Brown S."/>
            <person name="Stetter K.O."/>
            <person name="Podar M."/>
        </authorList>
    </citation>
    <scope>NUCLEOTIDE SEQUENCE [LARGE SCALE GENOMIC DNA]</scope>
    <source>
        <strain evidence="1 2">PL-19</strain>
    </source>
</reference>
<protein>
    <submittedName>
        <fullName evidence="1">Uncharacterized protein</fullName>
    </submittedName>
</protein>
<keyword evidence="2" id="KW-1185">Reference proteome</keyword>
<comment type="caution">
    <text evidence="1">The sequence shown here is derived from an EMBL/GenBank/DDBJ whole genome shotgun (WGS) entry which is preliminary data.</text>
</comment>
<sequence>MRRVLDSGKLGELLEAGLRFHGMLARSLLDRHALEHKRVLVRYFDMVGEVKELAREVLVEAAGAGVDEAETYARLLAGELVYGRQCMPVVLRQPLGVKGGLGKPGAYTCMEPSRAVKLIAAGLAEPVETGLAFSQAR</sequence>
<name>A0A0V8RUH2_PYROC</name>
<evidence type="ECO:0000313" key="1">
    <source>
        <dbReference type="EMBL" id="KSW11719.1"/>
    </source>
</evidence>
<dbReference type="STRING" id="2309.CF15_02575"/>
<dbReference type="Proteomes" id="UP000053352">
    <property type="component" value="Unassembled WGS sequence"/>
</dbReference>
<dbReference type="AlphaFoldDB" id="A0A0V8RUH2"/>
<organism evidence="1 2">
    <name type="scientific">Pyrodictium occultum</name>
    <dbReference type="NCBI Taxonomy" id="2309"/>
    <lineage>
        <taxon>Archaea</taxon>
        <taxon>Thermoproteota</taxon>
        <taxon>Thermoprotei</taxon>
        <taxon>Desulfurococcales</taxon>
        <taxon>Pyrodictiaceae</taxon>
        <taxon>Pyrodictium</taxon>
    </lineage>
</organism>
<proteinExistence type="predicted"/>
<evidence type="ECO:0000313" key="2">
    <source>
        <dbReference type="Proteomes" id="UP000053352"/>
    </source>
</evidence>
<dbReference type="EMBL" id="LNTB01000001">
    <property type="protein sequence ID" value="KSW11719.1"/>
    <property type="molecule type" value="Genomic_DNA"/>
</dbReference>